<accession>A0A9W9GPA3</accession>
<comment type="caution">
    <text evidence="1">The sequence shown here is derived from an EMBL/GenBank/DDBJ whole genome shotgun (WGS) entry which is preliminary data.</text>
</comment>
<gene>
    <name evidence="1" type="ORF">N7515_008295</name>
</gene>
<reference evidence="1" key="1">
    <citation type="submission" date="2022-11" db="EMBL/GenBank/DDBJ databases">
        <authorList>
            <person name="Petersen C."/>
        </authorList>
    </citation>
    <scope>NUCLEOTIDE SEQUENCE</scope>
    <source>
        <strain evidence="1">IBT 22155</strain>
    </source>
</reference>
<organism evidence="1 2">
    <name type="scientific">Penicillium bovifimosum</name>
    <dbReference type="NCBI Taxonomy" id="126998"/>
    <lineage>
        <taxon>Eukaryota</taxon>
        <taxon>Fungi</taxon>
        <taxon>Dikarya</taxon>
        <taxon>Ascomycota</taxon>
        <taxon>Pezizomycotina</taxon>
        <taxon>Eurotiomycetes</taxon>
        <taxon>Eurotiomycetidae</taxon>
        <taxon>Eurotiales</taxon>
        <taxon>Aspergillaceae</taxon>
        <taxon>Penicillium</taxon>
    </lineage>
</organism>
<protein>
    <submittedName>
        <fullName evidence="1">Uncharacterized protein</fullName>
    </submittedName>
</protein>
<dbReference type="AlphaFoldDB" id="A0A9W9GPA3"/>
<evidence type="ECO:0000313" key="2">
    <source>
        <dbReference type="Proteomes" id="UP001149079"/>
    </source>
</evidence>
<evidence type="ECO:0000313" key="1">
    <source>
        <dbReference type="EMBL" id="KAJ5124470.1"/>
    </source>
</evidence>
<dbReference type="Proteomes" id="UP001149079">
    <property type="component" value="Unassembled WGS sequence"/>
</dbReference>
<sequence length="97" mass="10859">MFGEFNDVGMSLREVPAVSKILRCKGLKSFEVVKGSLFLIASLEVVGEFPCKGFGMLATFVLKFFQFTLDVRIPMMRMRDEGQGKLLDLGGYNRGEL</sequence>
<dbReference type="GeneID" id="81408209"/>
<keyword evidence="2" id="KW-1185">Reference proteome</keyword>
<reference evidence="1" key="2">
    <citation type="journal article" date="2023" name="IMA Fungus">
        <title>Comparative genomic study of the Penicillium genus elucidates a diverse pangenome and 15 lateral gene transfer events.</title>
        <authorList>
            <person name="Petersen C."/>
            <person name="Sorensen T."/>
            <person name="Nielsen M.R."/>
            <person name="Sondergaard T.E."/>
            <person name="Sorensen J.L."/>
            <person name="Fitzpatrick D.A."/>
            <person name="Frisvad J.C."/>
            <person name="Nielsen K.L."/>
        </authorList>
    </citation>
    <scope>NUCLEOTIDE SEQUENCE</scope>
    <source>
        <strain evidence="1">IBT 22155</strain>
    </source>
</reference>
<dbReference type="RefSeq" id="XP_056518869.1">
    <property type="nucleotide sequence ID" value="XM_056669039.1"/>
</dbReference>
<proteinExistence type="predicted"/>
<dbReference type="EMBL" id="JAPQKL010000006">
    <property type="protein sequence ID" value="KAJ5124470.1"/>
    <property type="molecule type" value="Genomic_DNA"/>
</dbReference>
<name>A0A9W9GPA3_9EURO</name>